<accession>A0A9P4MZX6</accession>
<evidence type="ECO:0000313" key="1">
    <source>
        <dbReference type="EMBL" id="KAF2260772.1"/>
    </source>
</evidence>
<protein>
    <submittedName>
        <fullName evidence="1">Uncharacterized protein</fullName>
    </submittedName>
</protein>
<name>A0A9P4MZX6_9PLEO</name>
<sequence length="171" mass="19246">MPGRLQASVALSSACFPTTELLILFVKGYCSELWRFSLAGPKLCGASMSCYEYPKDNLGLFGLYGLYVVGLLYKPVLSLHHFPKLQYYGTYLSTLAHEAESGGDSFFLSETLATIIPLYLKLLIMSSWDPEETLNNQLLKLIDWDQLKDTCSFQIHEEVTVDSHKGIHDPR</sequence>
<proteinExistence type="predicted"/>
<reference evidence="2" key="1">
    <citation type="journal article" date="2020" name="Stud. Mycol.">
        <title>101 Dothideomycetes genomes: A test case for predicting lifestyles and emergence of pathogens.</title>
        <authorList>
            <person name="Haridas S."/>
            <person name="Albert R."/>
            <person name="Binder M."/>
            <person name="Bloem J."/>
            <person name="LaButti K."/>
            <person name="Salamov A."/>
            <person name="Andreopoulos B."/>
            <person name="Baker S."/>
            <person name="Barry K."/>
            <person name="Bills G."/>
            <person name="Bluhm B."/>
            <person name="Cannon C."/>
            <person name="Castanera R."/>
            <person name="Culley D."/>
            <person name="Daum C."/>
            <person name="Ezra D."/>
            <person name="Gonzalez J."/>
            <person name="Henrissat B."/>
            <person name="Kuo A."/>
            <person name="Liang C."/>
            <person name="Lipzen A."/>
            <person name="Lutzoni F."/>
            <person name="Magnuson J."/>
            <person name="Mondo S."/>
            <person name="Nolan M."/>
            <person name="Ohm R."/>
            <person name="Pangilinan J."/>
            <person name="Park H.-J."/>
            <person name="Ramirez L."/>
            <person name="Alfaro M."/>
            <person name="Sun H."/>
            <person name="Tritt A."/>
            <person name="Yoshinaga Y."/>
            <person name="Zwiers L.-H."/>
            <person name="Turgeon B."/>
            <person name="Goodwin S."/>
            <person name="Spatafora J."/>
            <person name="Crous P."/>
            <person name="Grigoriev I."/>
        </authorList>
    </citation>
    <scope>NUCLEOTIDE SEQUENCE [LARGE SCALE GENOMIC DNA]</scope>
    <source>
        <strain evidence="2">CBS 304.66</strain>
    </source>
</reference>
<dbReference type="PROSITE" id="PS51257">
    <property type="entry name" value="PROKAR_LIPOPROTEIN"/>
    <property type="match status" value="1"/>
</dbReference>
<dbReference type="AlphaFoldDB" id="A0A9P4MZX6"/>
<dbReference type="Proteomes" id="UP000800093">
    <property type="component" value="Unassembled WGS sequence"/>
</dbReference>
<organism evidence="1 2">
    <name type="scientific">Lojkania enalia</name>
    <dbReference type="NCBI Taxonomy" id="147567"/>
    <lineage>
        <taxon>Eukaryota</taxon>
        <taxon>Fungi</taxon>
        <taxon>Dikarya</taxon>
        <taxon>Ascomycota</taxon>
        <taxon>Pezizomycotina</taxon>
        <taxon>Dothideomycetes</taxon>
        <taxon>Pleosporomycetidae</taxon>
        <taxon>Pleosporales</taxon>
        <taxon>Pleosporales incertae sedis</taxon>
        <taxon>Lojkania</taxon>
    </lineage>
</organism>
<dbReference type="EMBL" id="ML986673">
    <property type="protein sequence ID" value="KAF2260772.1"/>
    <property type="molecule type" value="Genomic_DNA"/>
</dbReference>
<keyword evidence="2" id="KW-1185">Reference proteome</keyword>
<gene>
    <name evidence="1" type="ORF">CC78DRAFT_584441</name>
</gene>
<comment type="caution">
    <text evidence="1">The sequence shown here is derived from an EMBL/GenBank/DDBJ whole genome shotgun (WGS) entry which is preliminary data.</text>
</comment>
<evidence type="ECO:0000313" key="2">
    <source>
        <dbReference type="Proteomes" id="UP000800093"/>
    </source>
</evidence>